<feature type="non-terminal residue" evidence="1">
    <location>
        <position position="1"/>
    </location>
</feature>
<sequence>FARGAEIACVLGISNEFVVLLDPEAKELVFNCFCGDVVAWSPDASALKIFYGRGDHVSIRAEGGPEDVAEIVQRLKAS</sequence>
<dbReference type="OrthoDB" id="9141161at2759"/>
<dbReference type="Proteomes" id="UP000570016">
    <property type="component" value="Unassembled WGS sequence"/>
</dbReference>
<organism evidence="1 2">
    <name type="scientific">Rhynochetos jubatus</name>
    <name type="common">kagu</name>
    <dbReference type="NCBI Taxonomy" id="54386"/>
    <lineage>
        <taxon>Eukaryota</taxon>
        <taxon>Metazoa</taxon>
        <taxon>Chordata</taxon>
        <taxon>Craniata</taxon>
        <taxon>Vertebrata</taxon>
        <taxon>Euteleostomi</taxon>
        <taxon>Archelosauria</taxon>
        <taxon>Archosauria</taxon>
        <taxon>Dinosauria</taxon>
        <taxon>Saurischia</taxon>
        <taxon>Theropoda</taxon>
        <taxon>Coelurosauria</taxon>
        <taxon>Aves</taxon>
        <taxon>Neognathae</taxon>
        <taxon>Neoaves</taxon>
        <taxon>Phaethontimorphae</taxon>
        <taxon>Eurypygiformes</taxon>
        <taxon>Rhynochetidae</taxon>
        <taxon>Rhynochetos</taxon>
    </lineage>
</organism>
<comment type="caution">
    <text evidence="1">The sequence shown here is derived from an EMBL/GenBank/DDBJ whole genome shotgun (WGS) entry which is preliminary data.</text>
</comment>
<accession>A0A7K6SE23</accession>
<dbReference type="EMBL" id="VZRY01006618">
    <property type="protein sequence ID" value="NWW96560.1"/>
    <property type="molecule type" value="Genomic_DNA"/>
</dbReference>
<reference evidence="1 2" key="1">
    <citation type="submission" date="2019-09" db="EMBL/GenBank/DDBJ databases">
        <title>Bird 10,000 Genomes (B10K) Project - Family phase.</title>
        <authorList>
            <person name="Zhang G."/>
        </authorList>
    </citation>
    <scope>NUCLEOTIDE SEQUENCE [LARGE SCALE GENOMIC DNA]</scope>
    <source>
        <strain evidence="1">B10K-DU-029-58</strain>
        <tissue evidence="1">Muscle</tissue>
    </source>
</reference>
<keyword evidence="2" id="KW-1185">Reference proteome</keyword>
<dbReference type="AlphaFoldDB" id="A0A7K6SE23"/>
<gene>
    <name evidence="1" type="primary">Sipa1l3_1</name>
    <name evidence="1" type="ORF">RHYJUB_R15091</name>
</gene>
<name>A0A7K6SE23_9AVES</name>
<feature type="non-terminal residue" evidence="1">
    <location>
        <position position="78"/>
    </location>
</feature>
<proteinExistence type="predicted"/>
<evidence type="ECO:0000313" key="1">
    <source>
        <dbReference type="EMBL" id="NWW96560.1"/>
    </source>
</evidence>
<protein>
    <submittedName>
        <fullName evidence="1">SI1L3 protein</fullName>
    </submittedName>
</protein>
<evidence type="ECO:0000313" key="2">
    <source>
        <dbReference type="Proteomes" id="UP000570016"/>
    </source>
</evidence>